<evidence type="ECO:0000256" key="3">
    <source>
        <dbReference type="ARBA" id="ARBA00022679"/>
    </source>
</evidence>
<comment type="caution">
    <text evidence="6">The sequence shown here is derived from an EMBL/GenBank/DDBJ whole genome shotgun (WGS) entry which is preliminary data.</text>
</comment>
<comment type="similarity">
    <text evidence="1">Belongs to the aspartate/ornithine carbamoyltransferase superfamily. OTCase family.</text>
</comment>
<gene>
    <name evidence="6" type="ORF">PMACD_LOCUS5947</name>
</gene>
<keyword evidence="3" id="KW-0808">Transferase</keyword>
<protein>
    <recommendedName>
        <fullName evidence="2">ornithine carbamoyltransferase</fullName>
        <ecNumber evidence="2">2.1.3.3</ecNumber>
    </recommendedName>
</protein>
<evidence type="ECO:0000256" key="2">
    <source>
        <dbReference type="ARBA" id="ARBA00013007"/>
    </source>
</evidence>
<dbReference type="SUPFAM" id="SSF53671">
    <property type="entry name" value="Aspartate/ornithine carbamoyltransferase"/>
    <property type="match status" value="1"/>
</dbReference>
<dbReference type="GO" id="GO:0004585">
    <property type="term" value="F:ornithine carbamoyltransferase activity"/>
    <property type="evidence" value="ECO:0007669"/>
    <property type="project" value="UniProtKB-EC"/>
</dbReference>
<dbReference type="GO" id="GO:0016597">
    <property type="term" value="F:amino acid binding"/>
    <property type="evidence" value="ECO:0007669"/>
    <property type="project" value="InterPro"/>
</dbReference>
<sequence length="323" mass="36195">MNFLIIKLCKHLITHNMRSIQSCCIGSSPKHLVCFKNWTGDMVMEIINSALRLKCNLIDTHGKRLDLLENSKIMILQEVNAPVLNMAVSKAATLLGADAVNIVDQLIWNHDYNGRVFSYMADAIFVATSTHTCLQRFAQQSLVPVMCMTSRTHSTIQAMATIMTIIEEFGTIRKLNIAYFGSPHPVLNSYLLLCPILGANIKFKCCCSKQPVSPLLYKTGETLCAQSHTSLEACTDKNKALSKADVVIAGPENFKKLSEFKLCYQDIEKLACPSWIFLHTCPRGKEVDDNLFFHDRARTFVAFENFQYIAAALMASAIKDHTF</sequence>
<dbReference type="GO" id="GO:0042450">
    <property type="term" value="P:L-arginine biosynthetic process via ornithine"/>
    <property type="evidence" value="ECO:0007669"/>
    <property type="project" value="TreeGrafter"/>
</dbReference>
<keyword evidence="7" id="KW-1185">Reference proteome</keyword>
<evidence type="ECO:0000313" key="7">
    <source>
        <dbReference type="Proteomes" id="UP000663880"/>
    </source>
</evidence>
<dbReference type="InterPro" id="IPR036901">
    <property type="entry name" value="Asp/Orn_carbamoylTrfase_sf"/>
</dbReference>
<proteinExistence type="inferred from homology"/>
<dbReference type="Pfam" id="PF00185">
    <property type="entry name" value="OTCace"/>
    <property type="match status" value="1"/>
</dbReference>
<dbReference type="InterPro" id="IPR006132">
    <property type="entry name" value="Asp/Orn_carbamoyltranf_P-bd"/>
</dbReference>
<evidence type="ECO:0000256" key="1">
    <source>
        <dbReference type="ARBA" id="ARBA00007805"/>
    </source>
</evidence>
<evidence type="ECO:0000259" key="4">
    <source>
        <dbReference type="Pfam" id="PF00185"/>
    </source>
</evidence>
<reference evidence="6" key="1">
    <citation type="submission" date="2021-02" db="EMBL/GenBank/DDBJ databases">
        <authorList>
            <person name="Steward A R."/>
        </authorList>
    </citation>
    <scope>NUCLEOTIDE SEQUENCE</scope>
</reference>
<dbReference type="PANTHER" id="PTHR45753:SF3">
    <property type="entry name" value="ORNITHINE TRANSCARBAMYLASE, MITOCHONDRIAL"/>
    <property type="match status" value="1"/>
</dbReference>
<dbReference type="PANTHER" id="PTHR45753">
    <property type="entry name" value="ORNITHINE CARBAMOYLTRANSFERASE, MITOCHONDRIAL"/>
    <property type="match status" value="1"/>
</dbReference>
<dbReference type="Gene3D" id="3.40.50.1370">
    <property type="entry name" value="Aspartate/ornithine carbamoyltransferase"/>
    <property type="match status" value="2"/>
</dbReference>
<dbReference type="InterPro" id="IPR006131">
    <property type="entry name" value="Asp_carbamoyltransf_Asp/Orn-bd"/>
</dbReference>
<dbReference type="Proteomes" id="UP000663880">
    <property type="component" value="Unassembled WGS sequence"/>
</dbReference>
<dbReference type="AlphaFoldDB" id="A0A821R9U1"/>
<dbReference type="OrthoDB" id="10252326at2759"/>
<evidence type="ECO:0000259" key="5">
    <source>
        <dbReference type="Pfam" id="PF02729"/>
    </source>
</evidence>
<dbReference type="GO" id="GO:0019240">
    <property type="term" value="P:citrulline biosynthetic process"/>
    <property type="evidence" value="ECO:0007669"/>
    <property type="project" value="TreeGrafter"/>
</dbReference>
<dbReference type="Pfam" id="PF02729">
    <property type="entry name" value="OTCace_N"/>
    <property type="match status" value="1"/>
</dbReference>
<dbReference type="EMBL" id="CAJOBZ010000012">
    <property type="protein sequence ID" value="CAF4838691.1"/>
    <property type="molecule type" value="Genomic_DNA"/>
</dbReference>
<evidence type="ECO:0000313" key="6">
    <source>
        <dbReference type="EMBL" id="CAF4838691.1"/>
    </source>
</evidence>
<name>A0A821R9U1_9NEOP</name>
<dbReference type="GO" id="GO:0005739">
    <property type="term" value="C:mitochondrion"/>
    <property type="evidence" value="ECO:0007669"/>
    <property type="project" value="TreeGrafter"/>
</dbReference>
<organism evidence="6 7">
    <name type="scientific">Pieris macdunnoughi</name>
    <dbReference type="NCBI Taxonomy" id="345717"/>
    <lineage>
        <taxon>Eukaryota</taxon>
        <taxon>Metazoa</taxon>
        <taxon>Ecdysozoa</taxon>
        <taxon>Arthropoda</taxon>
        <taxon>Hexapoda</taxon>
        <taxon>Insecta</taxon>
        <taxon>Pterygota</taxon>
        <taxon>Neoptera</taxon>
        <taxon>Endopterygota</taxon>
        <taxon>Lepidoptera</taxon>
        <taxon>Glossata</taxon>
        <taxon>Ditrysia</taxon>
        <taxon>Papilionoidea</taxon>
        <taxon>Pieridae</taxon>
        <taxon>Pierinae</taxon>
        <taxon>Pieris</taxon>
    </lineage>
</organism>
<dbReference type="EC" id="2.1.3.3" evidence="2"/>
<accession>A0A821R9U1</accession>
<feature type="domain" description="Aspartate/ornithine carbamoyltransferase Asp/Orn-binding" evidence="4">
    <location>
        <begin position="174"/>
        <end position="316"/>
    </location>
</feature>
<feature type="domain" description="Aspartate/ornithine carbamoyltransferase carbamoyl-P binding" evidence="5">
    <location>
        <begin position="30"/>
        <end position="167"/>
    </location>
</feature>